<evidence type="ECO:0000313" key="1">
    <source>
        <dbReference type="EMBL" id="KAF5773235.1"/>
    </source>
</evidence>
<organism evidence="1 2">
    <name type="scientific">Helianthus annuus</name>
    <name type="common">Common sunflower</name>
    <dbReference type="NCBI Taxonomy" id="4232"/>
    <lineage>
        <taxon>Eukaryota</taxon>
        <taxon>Viridiplantae</taxon>
        <taxon>Streptophyta</taxon>
        <taxon>Embryophyta</taxon>
        <taxon>Tracheophyta</taxon>
        <taxon>Spermatophyta</taxon>
        <taxon>Magnoliopsida</taxon>
        <taxon>eudicotyledons</taxon>
        <taxon>Gunneridae</taxon>
        <taxon>Pentapetalae</taxon>
        <taxon>asterids</taxon>
        <taxon>campanulids</taxon>
        <taxon>Asterales</taxon>
        <taxon>Asteraceae</taxon>
        <taxon>Asteroideae</taxon>
        <taxon>Heliantheae alliance</taxon>
        <taxon>Heliantheae</taxon>
        <taxon>Helianthus</taxon>
    </lineage>
</organism>
<name>A0A9K3EGE9_HELAN</name>
<reference evidence="1" key="2">
    <citation type="submission" date="2020-06" db="EMBL/GenBank/DDBJ databases">
        <title>Helianthus annuus Genome sequencing and assembly Release 2.</title>
        <authorList>
            <person name="Gouzy J."/>
            <person name="Langlade N."/>
            <person name="Munos S."/>
        </authorList>
    </citation>
    <scope>NUCLEOTIDE SEQUENCE</scope>
    <source>
        <tissue evidence="1">Leaves</tissue>
    </source>
</reference>
<sequence>MCVARSGSMIKCSCSYFFWFLVLEENPYVYIPFLSTNSDSGSRISYLIVTFFQ</sequence>
<dbReference type="Gramene" id="mRNA:HanXRQr2_Chr13g0586431">
    <property type="protein sequence ID" value="CDS:HanXRQr2_Chr13g0586431.1"/>
    <property type="gene ID" value="HanXRQr2_Chr13g0586431"/>
</dbReference>
<accession>A0A9K3EGE9</accession>
<evidence type="ECO:0000313" key="2">
    <source>
        <dbReference type="Proteomes" id="UP000215914"/>
    </source>
</evidence>
<dbReference type="Proteomes" id="UP000215914">
    <property type="component" value="Unassembled WGS sequence"/>
</dbReference>
<protein>
    <submittedName>
        <fullName evidence="1">Uncharacterized protein</fullName>
    </submittedName>
</protein>
<keyword evidence="2" id="KW-1185">Reference proteome</keyword>
<reference evidence="1" key="1">
    <citation type="journal article" date="2017" name="Nature">
        <title>The sunflower genome provides insights into oil metabolism, flowering and Asterid evolution.</title>
        <authorList>
            <person name="Badouin H."/>
            <person name="Gouzy J."/>
            <person name="Grassa C.J."/>
            <person name="Murat F."/>
            <person name="Staton S.E."/>
            <person name="Cottret L."/>
            <person name="Lelandais-Briere C."/>
            <person name="Owens G.L."/>
            <person name="Carrere S."/>
            <person name="Mayjonade B."/>
            <person name="Legrand L."/>
            <person name="Gill N."/>
            <person name="Kane N.C."/>
            <person name="Bowers J.E."/>
            <person name="Hubner S."/>
            <person name="Bellec A."/>
            <person name="Berard A."/>
            <person name="Berges H."/>
            <person name="Blanchet N."/>
            <person name="Boniface M.C."/>
            <person name="Brunel D."/>
            <person name="Catrice O."/>
            <person name="Chaidir N."/>
            <person name="Claudel C."/>
            <person name="Donnadieu C."/>
            <person name="Faraut T."/>
            <person name="Fievet G."/>
            <person name="Helmstetter N."/>
            <person name="King M."/>
            <person name="Knapp S.J."/>
            <person name="Lai Z."/>
            <person name="Le Paslier M.C."/>
            <person name="Lippi Y."/>
            <person name="Lorenzon L."/>
            <person name="Mandel J.R."/>
            <person name="Marage G."/>
            <person name="Marchand G."/>
            <person name="Marquand E."/>
            <person name="Bret-Mestries E."/>
            <person name="Morien E."/>
            <person name="Nambeesan S."/>
            <person name="Nguyen T."/>
            <person name="Pegot-Espagnet P."/>
            <person name="Pouilly N."/>
            <person name="Raftis F."/>
            <person name="Sallet E."/>
            <person name="Schiex T."/>
            <person name="Thomas J."/>
            <person name="Vandecasteele C."/>
            <person name="Vares D."/>
            <person name="Vear F."/>
            <person name="Vautrin S."/>
            <person name="Crespi M."/>
            <person name="Mangin B."/>
            <person name="Burke J.M."/>
            <person name="Salse J."/>
            <person name="Munos S."/>
            <person name="Vincourt P."/>
            <person name="Rieseberg L.H."/>
            <person name="Langlade N.B."/>
        </authorList>
    </citation>
    <scope>NUCLEOTIDE SEQUENCE</scope>
    <source>
        <tissue evidence="1">Leaves</tissue>
    </source>
</reference>
<dbReference type="AlphaFoldDB" id="A0A9K3EGE9"/>
<proteinExistence type="predicted"/>
<dbReference type="EMBL" id="MNCJ02000328">
    <property type="protein sequence ID" value="KAF5773235.1"/>
    <property type="molecule type" value="Genomic_DNA"/>
</dbReference>
<gene>
    <name evidence="1" type="ORF">HanXRQr2_Chr13g0586431</name>
</gene>
<comment type="caution">
    <text evidence="1">The sequence shown here is derived from an EMBL/GenBank/DDBJ whole genome shotgun (WGS) entry which is preliminary data.</text>
</comment>